<protein>
    <recommendedName>
        <fullName evidence="4">Transmembrane anchored protein</fullName>
    </recommendedName>
</protein>
<accession>K2LHR7</accession>
<organism evidence="2 3">
    <name type="scientific">Nitratireductor pacificus pht-3B</name>
    <dbReference type="NCBI Taxonomy" id="391937"/>
    <lineage>
        <taxon>Bacteria</taxon>
        <taxon>Pseudomonadati</taxon>
        <taxon>Pseudomonadota</taxon>
        <taxon>Alphaproteobacteria</taxon>
        <taxon>Hyphomicrobiales</taxon>
        <taxon>Phyllobacteriaceae</taxon>
        <taxon>Nitratireductor</taxon>
    </lineage>
</organism>
<evidence type="ECO:0000313" key="2">
    <source>
        <dbReference type="EMBL" id="EKF17284.1"/>
    </source>
</evidence>
<dbReference type="RefSeq" id="WP_008598714.1">
    <property type="nucleotide sequence ID" value="NZ_AMRM01000026.1"/>
</dbReference>
<dbReference type="STRING" id="391937.NA2_18535"/>
<dbReference type="eggNOG" id="ENOG5032TME">
    <property type="taxonomic scope" value="Bacteria"/>
</dbReference>
<comment type="caution">
    <text evidence="2">The sequence shown here is derived from an EMBL/GenBank/DDBJ whole genome shotgun (WGS) entry which is preliminary data.</text>
</comment>
<dbReference type="AlphaFoldDB" id="K2LHR7"/>
<evidence type="ECO:0000313" key="3">
    <source>
        <dbReference type="Proteomes" id="UP000006786"/>
    </source>
</evidence>
<name>K2LHR7_9HYPH</name>
<feature type="transmembrane region" description="Helical" evidence="1">
    <location>
        <begin position="20"/>
        <end position="42"/>
    </location>
</feature>
<dbReference type="Proteomes" id="UP000006786">
    <property type="component" value="Unassembled WGS sequence"/>
</dbReference>
<dbReference type="OrthoDB" id="7959514at2"/>
<reference evidence="2 3" key="1">
    <citation type="journal article" date="2012" name="J. Bacteriol.">
        <title>Genome Sequence of Nitratireductor pacificus Type Strain pht-3B.</title>
        <authorList>
            <person name="Lai Q."/>
            <person name="Li G."/>
            <person name="Shao Z."/>
        </authorList>
    </citation>
    <scope>NUCLEOTIDE SEQUENCE [LARGE SCALE GENOMIC DNA]</scope>
    <source>
        <strain evidence="3">pht-3B</strain>
    </source>
</reference>
<dbReference type="EMBL" id="AMRM01000026">
    <property type="protein sequence ID" value="EKF17284.1"/>
    <property type="molecule type" value="Genomic_DNA"/>
</dbReference>
<evidence type="ECO:0008006" key="4">
    <source>
        <dbReference type="Google" id="ProtNLM"/>
    </source>
</evidence>
<proteinExistence type="predicted"/>
<keyword evidence="1" id="KW-0812">Transmembrane</keyword>
<keyword evidence="3" id="KW-1185">Reference proteome</keyword>
<keyword evidence="1" id="KW-0472">Membrane</keyword>
<sequence>METTVLTDAPAAPNPRFMLRVFQVSVALLLLSLGIAGAGHWLGGSMATAGHSESTQAHEIVLGNNVLTVPENAIRFEAARRSGVTQRLDLYLRWPDLQGYTRATRDDFNHTDGARRIVFLSFEERMMSRDMSDRFEPIYAHVVDPQSFDGPNGIRFHGFTPESGYQNEALAVADDPSGERLFVARCLSGPAARESLAPCERDIAIGDEMSLTYRFPAELLGEWQALDMAIAAKAKSFLQTAH</sequence>
<evidence type="ECO:0000256" key="1">
    <source>
        <dbReference type="SAM" id="Phobius"/>
    </source>
</evidence>
<dbReference type="PATRIC" id="fig|391937.3.peg.3809"/>
<keyword evidence="1" id="KW-1133">Transmembrane helix</keyword>
<gene>
    <name evidence="2" type="ORF">NA2_18535</name>
</gene>